<comment type="similarity">
    <text evidence="2 9">Belongs to the mitochondrial carrier (TC 2.A.29) family.</text>
</comment>
<dbReference type="InterPro" id="IPR002067">
    <property type="entry name" value="MCP"/>
</dbReference>
<dbReference type="SUPFAM" id="SSF103506">
    <property type="entry name" value="Mitochondrial carrier"/>
    <property type="match status" value="1"/>
</dbReference>
<dbReference type="GO" id="GO:0016020">
    <property type="term" value="C:membrane"/>
    <property type="evidence" value="ECO:0007669"/>
    <property type="project" value="UniProtKB-SubCell"/>
</dbReference>
<keyword evidence="3 9" id="KW-0813">Transport</keyword>
<evidence type="ECO:0000256" key="1">
    <source>
        <dbReference type="ARBA" id="ARBA00004141"/>
    </source>
</evidence>
<sequence length="501" mass="53648">MRSATVAGLSTTFFLPLVVCSVFLFLAPSPLLTEASDGSSGPFPAARRSSHALDLVVLGARRALSSGGCGFGGDPSSIMSRDAGRAAAEAPAVAAPPAPAAVAKAAAAGDALRRRFTLSAGGSRKINQKVSSDELFLEEQLTETATVAVVGEKIGRKGSIRERVTEAESKALKRMKTEMERNHRMSSFLAGIGSGVMASVFCAPLDLIRTRMQVMGEVRGPAAAAGRNVATGGNARIPSLSVYRAIADIVKEDGFRGCFRGLGATLATVPLFWGIYFPLYEELKRELHRGYIRRYGVSDVGSGQCPAIVHMGSAIMAGAVADTVCNPMFLVRTRMQTEALHYFEQPLQERRPHGVVGTIRSLYAEGGVPVFWRGLTASLMGLSHVAIQFPVYEFLKAEARADSPTGEESASDLLLASGVAKMCASLVTYPHEVIRSRMMDARGPEAGKNVFQVATRIVGKEGYLTLYTGLHVSLLRVVPNCCITFMSYELILRWAKEHATR</sequence>
<evidence type="ECO:0000256" key="3">
    <source>
        <dbReference type="ARBA" id="ARBA00022448"/>
    </source>
</evidence>
<proteinExistence type="inferred from homology"/>
<feature type="repeat" description="Solcar" evidence="8">
    <location>
        <begin position="408"/>
        <end position="494"/>
    </location>
</feature>
<feature type="repeat" description="Solcar" evidence="8">
    <location>
        <begin position="305"/>
        <end position="398"/>
    </location>
</feature>
<gene>
    <name evidence="10" type="ORF">OAUR00152_LOCUS14962</name>
</gene>
<keyword evidence="5" id="KW-0677">Repeat</keyword>
<comment type="subcellular location">
    <subcellularLocation>
        <location evidence="1">Membrane</location>
        <topology evidence="1">Multi-pass membrane protein</topology>
    </subcellularLocation>
</comment>
<name>A0A7S4IST9_9STRA</name>
<dbReference type="PANTHER" id="PTHR45683">
    <property type="entry name" value="MITOCHONDRIAL NICOTINAMIDE ADENINE DINUCLEOTIDE TRANSPORTER 1-RELATED-RELATED"/>
    <property type="match status" value="1"/>
</dbReference>
<dbReference type="InterPro" id="IPR044712">
    <property type="entry name" value="SLC25A32-like"/>
</dbReference>
<evidence type="ECO:0000256" key="9">
    <source>
        <dbReference type="RuleBase" id="RU000488"/>
    </source>
</evidence>
<dbReference type="InterPro" id="IPR018108">
    <property type="entry name" value="MCP_transmembrane"/>
</dbReference>
<dbReference type="GO" id="GO:0015215">
    <property type="term" value="F:nucleotide transmembrane transporter activity"/>
    <property type="evidence" value="ECO:0007669"/>
    <property type="project" value="UniProtKB-ARBA"/>
</dbReference>
<evidence type="ECO:0000256" key="7">
    <source>
        <dbReference type="ARBA" id="ARBA00023136"/>
    </source>
</evidence>
<dbReference type="EMBL" id="HBKQ01022050">
    <property type="protein sequence ID" value="CAE2238777.1"/>
    <property type="molecule type" value="Transcribed_RNA"/>
</dbReference>
<dbReference type="PROSITE" id="PS50920">
    <property type="entry name" value="SOLCAR"/>
    <property type="match status" value="3"/>
</dbReference>
<dbReference type="AlphaFoldDB" id="A0A7S4IST9"/>
<keyword evidence="6" id="KW-1133">Transmembrane helix</keyword>
<evidence type="ECO:0008006" key="11">
    <source>
        <dbReference type="Google" id="ProtNLM"/>
    </source>
</evidence>
<dbReference type="InterPro" id="IPR023395">
    <property type="entry name" value="MCP_dom_sf"/>
</dbReference>
<dbReference type="Gene3D" id="1.50.40.10">
    <property type="entry name" value="Mitochondrial carrier domain"/>
    <property type="match status" value="2"/>
</dbReference>
<evidence type="ECO:0000256" key="8">
    <source>
        <dbReference type="PROSITE-ProRule" id="PRU00282"/>
    </source>
</evidence>
<reference evidence="10" key="1">
    <citation type="submission" date="2021-01" db="EMBL/GenBank/DDBJ databases">
        <authorList>
            <person name="Corre E."/>
            <person name="Pelletier E."/>
            <person name="Niang G."/>
            <person name="Scheremetjew M."/>
            <person name="Finn R."/>
            <person name="Kale V."/>
            <person name="Holt S."/>
            <person name="Cochrane G."/>
            <person name="Meng A."/>
            <person name="Brown T."/>
            <person name="Cohen L."/>
        </authorList>
    </citation>
    <scope>NUCLEOTIDE SEQUENCE</scope>
    <source>
        <strain evidence="10">Isolate 1302-5</strain>
    </source>
</reference>
<keyword evidence="4 8" id="KW-0812">Transmembrane</keyword>
<evidence type="ECO:0000313" key="10">
    <source>
        <dbReference type="EMBL" id="CAE2238777.1"/>
    </source>
</evidence>
<evidence type="ECO:0000256" key="4">
    <source>
        <dbReference type="ARBA" id="ARBA00022692"/>
    </source>
</evidence>
<feature type="repeat" description="Solcar" evidence="8">
    <location>
        <begin position="182"/>
        <end position="286"/>
    </location>
</feature>
<evidence type="ECO:0000256" key="5">
    <source>
        <dbReference type="ARBA" id="ARBA00022737"/>
    </source>
</evidence>
<protein>
    <recommendedName>
        <fullName evidence="11">Mitochondrial carrier protein</fullName>
    </recommendedName>
</protein>
<organism evidence="10">
    <name type="scientific">Odontella aurita</name>
    <dbReference type="NCBI Taxonomy" id="265563"/>
    <lineage>
        <taxon>Eukaryota</taxon>
        <taxon>Sar</taxon>
        <taxon>Stramenopiles</taxon>
        <taxon>Ochrophyta</taxon>
        <taxon>Bacillariophyta</taxon>
        <taxon>Mediophyceae</taxon>
        <taxon>Biddulphiophycidae</taxon>
        <taxon>Eupodiscales</taxon>
        <taxon>Odontellaceae</taxon>
        <taxon>Odontella</taxon>
    </lineage>
</organism>
<evidence type="ECO:0000256" key="2">
    <source>
        <dbReference type="ARBA" id="ARBA00006375"/>
    </source>
</evidence>
<dbReference type="Pfam" id="PF00153">
    <property type="entry name" value="Mito_carr"/>
    <property type="match status" value="3"/>
</dbReference>
<evidence type="ECO:0000256" key="6">
    <source>
        <dbReference type="ARBA" id="ARBA00022989"/>
    </source>
</evidence>
<keyword evidence="7 8" id="KW-0472">Membrane</keyword>
<accession>A0A7S4IST9</accession>
<dbReference type="PRINTS" id="PR00926">
    <property type="entry name" value="MITOCARRIER"/>
</dbReference>